<keyword evidence="1" id="KW-0472">Membrane</keyword>
<protein>
    <submittedName>
        <fullName evidence="2">Uncharacterized protein</fullName>
    </submittedName>
</protein>
<keyword evidence="1" id="KW-0812">Transmembrane</keyword>
<keyword evidence="1" id="KW-1133">Transmembrane helix</keyword>
<gene>
    <name evidence="2" type="ORF">ACFSKU_08680</name>
</gene>
<comment type="caution">
    <text evidence="2">The sequence shown here is derived from an EMBL/GenBank/DDBJ whole genome shotgun (WGS) entry which is preliminary data.</text>
</comment>
<organism evidence="2 3">
    <name type="scientific">Pontibacter silvestris</name>
    <dbReference type="NCBI Taxonomy" id="2305183"/>
    <lineage>
        <taxon>Bacteria</taxon>
        <taxon>Pseudomonadati</taxon>
        <taxon>Bacteroidota</taxon>
        <taxon>Cytophagia</taxon>
        <taxon>Cytophagales</taxon>
        <taxon>Hymenobacteraceae</taxon>
        <taxon>Pontibacter</taxon>
    </lineage>
</organism>
<evidence type="ECO:0000256" key="1">
    <source>
        <dbReference type="SAM" id="Phobius"/>
    </source>
</evidence>
<dbReference type="EMBL" id="JBHUHV010000025">
    <property type="protein sequence ID" value="MFD2066956.1"/>
    <property type="molecule type" value="Genomic_DNA"/>
</dbReference>
<dbReference type="Proteomes" id="UP001597369">
    <property type="component" value="Unassembled WGS sequence"/>
</dbReference>
<reference evidence="3" key="1">
    <citation type="journal article" date="2019" name="Int. J. Syst. Evol. Microbiol.">
        <title>The Global Catalogue of Microorganisms (GCM) 10K type strain sequencing project: providing services to taxonomists for standard genome sequencing and annotation.</title>
        <authorList>
            <consortium name="The Broad Institute Genomics Platform"/>
            <consortium name="The Broad Institute Genome Sequencing Center for Infectious Disease"/>
            <person name="Wu L."/>
            <person name="Ma J."/>
        </authorList>
    </citation>
    <scope>NUCLEOTIDE SEQUENCE [LARGE SCALE GENOMIC DNA]</scope>
    <source>
        <strain evidence="3">JCM 16545</strain>
    </source>
</reference>
<proteinExistence type="predicted"/>
<accession>A0ABW4WX57</accession>
<dbReference type="RefSeq" id="WP_377469594.1">
    <property type="nucleotide sequence ID" value="NZ_JBHUHV010000025.1"/>
</dbReference>
<keyword evidence="3" id="KW-1185">Reference proteome</keyword>
<feature type="non-terminal residue" evidence="2">
    <location>
        <position position="104"/>
    </location>
</feature>
<evidence type="ECO:0000313" key="3">
    <source>
        <dbReference type="Proteomes" id="UP001597369"/>
    </source>
</evidence>
<evidence type="ECO:0000313" key="2">
    <source>
        <dbReference type="EMBL" id="MFD2066956.1"/>
    </source>
</evidence>
<sequence length="104" mass="11402">MVEHTLFFWGQESEVPLRCRVAGLHTGGGVFFLSSLVHAAFAWPLNDWIGGWFLKAHEQSFGYALLISSHVQAVTSSAFVSKIPLFPIQQTPTTTVGVCCSFSN</sequence>
<name>A0ABW4WX57_9BACT</name>
<feature type="transmembrane region" description="Helical" evidence="1">
    <location>
        <begin position="21"/>
        <end position="41"/>
    </location>
</feature>